<evidence type="ECO:0008006" key="3">
    <source>
        <dbReference type="Google" id="ProtNLM"/>
    </source>
</evidence>
<dbReference type="SUPFAM" id="SSF103032">
    <property type="entry name" value="Hypothetical protein YwqG"/>
    <property type="match status" value="1"/>
</dbReference>
<keyword evidence="2" id="KW-1185">Reference proteome</keyword>
<protein>
    <recommendedName>
        <fullName evidence="3">DUF1963 domain-containing protein</fullName>
    </recommendedName>
</protein>
<dbReference type="Pfam" id="PF09234">
    <property type="entry name" value="DUF1963"/>
    <property type="match status" value="1"/>
</dbReference>
<dbReference type="RefSeq" id="WP_090760447.1">
    <property type="nucleotide sequence ID" value="NZ_FNFB01000002.1"/>
</dbReference>
<accession>A0A1G8VEB3</accession>
<dbReference type="InterPro" id="IPR015315">
    <property type="entry name" value="DUF1963"/>
</dbReference>
<evidence type="ECO:0000313" key="1">
    <source>
        <dbReference type="EMBL" id="SDJ64373.1"/>
    </source>
</evidence>
<dbReference type="Proteomes" id="UP000198683">
    <property type="component" value="Unassembled WGS sequence"/>
</dbReference>
<dbReference type="EMBL" id="FNFB01000002">
    <property type="protein sequence ID" value="SDJ64373.1"/>
    <property type="molecule type" value="Genomic_DNA"/>
</dbReference>
<dbReference type="InterPro" id="IPR035948">
    <property type="entry name" value="YwqG-like_sf"/>
</dbReference>
<reference evidence="1 2" key="1">
    <citation type="submission" date="2016-10" db="EMBL/GenBank/DDBJ databases">
        <authorList>
            <person name="de Groot N.N."/>
        </authorList>
    </citation>
    <scope>NUCLEOTIDE SEQUENCE [LARGE SCALE GENOMIC DNA]</scope>
    <source>
        <strain evidence="1 2">CGMCC 4.5681</strain>
    </source>
</reference>
<dbReference type="Gene3D" id="2.30.320.10">
    <property type="entry name" value="YwqG-like"/>
    <property type="match status" value="1"/>
</dbReference>
<organism evidence="1 2">
    <name type="scientific">Nonomuraea maritima</name>
    <dbReference type="NCBI Taxonomy" id="683260"/>
    <lineage>
        <taxon>Bacteria</taxon>
        <taxon>Bacillati</taxon>
        <taxon>Actinomycetota</taxon>
        <taxon>Actinomycetes</taxon>
        <taxon>Streptosporangiales</taxon>
        <taxon>Streptosporangiaceae</taxon>
        <taxon>Nonomuraea</taxon>
    </lineage>
</organism>
<evidence type="ECO:0000313" key="2">
    <source>
        <dbReference type="Proteomes" id="UP000198683"/>
    </source>
</evidence>
<sequence>MEFDAHDGMMRACVERLGEKAGSQYAAMARPGFRLERATDDAPATGRCRLGGPSLLEAGTPWPELDGVPLSLYAVLDTDALAPWLGDFLPTRPGLLNFFFLDPDLPYEEYSRLDPYRPEAWRVIPADPARAVETAAPAPARSHPAVPVHATRTITLPDAWDVADGDVAYDENQYWGASSLILTHMGDLDGNTAGHHCAFGWPDTSYSSQVTGRDADGPAIHLLQLAEDAELDWGWGDAGTMYFTIPAGAYAAGDFGRAEARTLCC</sequence>
<dbReference type="AlphaFoldDB" id="A0A1G8VEB3"/>
<name>A0A1G8VEB3_9ACTN</name>
<proteinExistence type="predicted"/>
<dbReference type="OrthoDB" id="5244896at2"/>
<gene>
    <name evidence="1" type="ORF">SAMN05421874_102534</name>
</gene>